<dbReference type="GO" id="GO:0051536">
    <property type="term" value="F:iron-sulfur cluster binding"/>
    <property type="evidence" value="ECO:0007669"/>
    <property type="project" value="UniProtKB-KW"/>
</dbReference>
<evidence type="ECO:0000313" key="6">
    <source>
        <dbReference type="Proteomes" id="UP000014216"/>
    </source>
</evidence>
<dbReference type="PATRIC" id="fig|1286635.3.peg.2764"/>
<dbReference type="AlphaFoldDB" id="S0FWC2"/>
<keyword evidence="1" id="KW-0479">Metal-binding</keyword>
<name>S0FWC2_9BACT</name>
<dbReference type="EC" id="1.12.2.1" evidence="5"/>
<evidence type="ECO:0000256" key="3">
    <source>
        <dbReference type="ARBA" id="ARBA00023014"/>
    </source>
</evidence>
<dbReference type="InterPro" id="IPR009051">
    <property type="entry name" value="Helical_ferredxn"/>
</dbReference>
<reference evidence="5 6" key="1">
    <citation type="journal article" date="2013" name="Genome Announc.">
        <title>Draft Genome Sequence of Desulfotignum phosphitoxidans DSM 13687 Strain FiPS-3.</title>
        <authorList>
            <person name="Poehlein A."/>
            <person name="Daniel R."/>
            <person name="Simeonova D.D."/>
        </authorList>
    </citation>
    <scope>NUCLEOTIDE SEQUENCE [LARGE SCALE GENOMIC DNA]</scope>
    <source>
        <strain evidence="5 6">DSM 13687</strain>
    </source>
</reference>
<dbReference type="InterPro" id="IPR017896">
    <property type="entry name" value="4Fe4S_Fe-S-bd"/>
</dbReference>
<evidence type="ECO:0000259" key="4">
    <source>
        <dbReference type="PROSITE" id="PS51379"/>
    </source>
</evidence>
<dbReference type="PANTHER" id="PTHR40447:SF1">
    <property type="entry name" value="ANAEROBIC SULFITE REDUCTASE SUBUNIT A"/>
    <property type="match status" value="1"/>
</dbReference>
<protein>
    <submittedName>
        <fullName evidence="5">Periplasmic [NiFe] ferredoxin hydrogenase large subunit HydB</fullName>
        <ecNumber evidence="5">1.12.2.1</ecNumber>
    </submittedName>
</protein>
<feature type="domain" description="4Fe-4S ferredoxin-type" evidence="4">
    <location>
        <begin position="310"/>
        <end position="339"/>
    </location>
</feature>
<gene>
    <name evidence="5" type="primary">hydB</name>
    <name evidence="5" type="ORF">Dpo_5c02900</name>
</gene>
<dbReference type="Gene3D" id="1.10.1060.10">
    <property type="entry name" value="Alpha-helical ferredoxin"/>
    <property type="match status" value="1"/>
</dbReference>
<proteinExistence type="predicted"/>
<evidence type="ECO:0000256" key="2">
    <source>
        <dbReference type="ARBA" id="ARBA00023004"/>
    </source>
</evidence>
<dbReference type="GO" id="GO:0046872">
    <property type="term" value="F:metal ion binding"/>
    <property type="evidence" value="ECO:0007669"/>
    <property type="project" value="UniProtKB-KW"/>
</dbReference>
<dbReference type="SUPFAM" id="SSF46548">
    <property type="entry name" value="alpha-helical ferredoxin"/>
    <property type="match status" value="1"/>
</dbReference>
<dbReference type="PROSITE" id="PS00198">
    <property type="entry name" value="4FE4S_FER_1"/>
    <property type="match status" value="2"/>
</dbReference>
<comment type="caution">
    <text evidence="5">The sequence shown here is derived from an EMBL/GenBank/DDBJ whole genome shotgun (WGS) entry which is preliminary data.</text>
</comment>
<keyword evidence="3" id="KW-0411">Iron-sulfur</keyword>
<dbReference type="InterPro" id="IPR017900">
    <property type="entry name" value="4Fe4S_Fe_S_CS"/>
</dbReference>
<evidence type="ECO:0000256" key="1">
    <source>
        <dbReference type="ARBA" id="ARBA00022723"/>
    </source>
</evidence>
<keyword evidence="6" id="KW-1185">Reference proteome</keyword>
<dbReference type="GO" id="GO:0047806">
    <property type="term" value="F:cytochrome-c3 hydrogenase activity"/>
    <property type="evidence" value="ECO:0007669"/>
    <property type="project" value="UniProtKB-EC"/>
</dbReference>
<accession>S0FWC2</accession>
<organism evidence="5 6">
    <name type="scientific">Desulfotignum phosphitoxidans DSM 13687</name>
    <dbReference type="NCBI Taxonomy" id="1286635"/>
    <lineage>
        <taxon>Bacteria</taxon>
        <taxon>Pseudomonadati</taxon>
        <taxon>Thermodesulfobacteriota</taxon>
        <taxon>Desulfobacteria</taxon>
        <taxon>Desulfobacterales</taxon>
        <taxon>Desulfobacteraceae</taxon>
        <taxon>Desulfotignum</taxon>
    </lineage>
</organism>
<keyword evidence="2" id="KW-0408">Iron</keyword>
<feature type="domain" description="4Fe-4S ferredoxin-type" evidence="4">
    <location>
        <begin position="230"/>
        <end position="262"/>
    </location>
</feature>
<dbReference type="PROSITE" id="PS51379">
    <property type="entry name" value="4FE4S_FER_2"/>
    <property type="match status" value="2"/>
</dbReference>
<dbReference type="EMBL" id="APJX01000005">
    <property type="protein sequence ID" value="EMS79363.1"/>
    <property type="molecule type" value="Genomic_DNA"/>
</dbReference>
<keyword evidence="5" id="KW-0560">Oxidoreductase</keyword>
<sequence length="350" mass="39498">MNFITIDKKDWAPGVDQSRKTYRVYGPVEDKNGCQIKPLAPDMQPKMDAPVTVMSAKSVLFPQTEKILTATLDESKEDHHVMKPVETDDMPRVVLGIRPYDAKAVHLVKLNFDNPDYKDPYWCAAYDATTFVGLGVTRPGPCDFSTAVGSGPFSEEGLDVLMADMDDKYLAKILTEKGEKWAAACGFATAADPKESQVLFDVLKKEAEKQIQADVNTDKLAQKTILDLYDAPFWDEVAFSCINCGTCTYVCPTCWCFDIQDETRHNTAVRFRNWDTCMSSLFTHHASGHNPRGTKVQRVRQRFMHKLKYFLDKYDQGIMCVGCGRCVASCPVNIDIREVCNRMNDYETTK</sequence>
<evidence type="ECO:0000313" key="5">
    <source>
        <dbReference type="EMBL" id="EMS79363.1"/>
    </source>
</evidence>
<dbReference type="RefSeq" id="WP_006966493.1">
    <property type="nucleotide sequence ID" value="NZ_APJX01000005.1"/>
</dbReference>
<dbReference type="OrthoDB" id="9795302at2"/>
<dbReference type="PANTHER" id="PTHR40447">
    <property type="entry name" value="ANAEROBIC SULFITE REDUCTASE SUBUNIT A"/>
    <property type="match status" value="1"/>
</dbReference>
<dbReference type="Pfam" id="PF17179">
    <property type="entry name" value="Fer4_22"/>
    <property type="match status" value="1"/>
</dbReference>
<dbReference type="Proteomes" id="UP000014216">
    <property type="component" value="Unassembled WGS sequence"/>
</dbReference>